<sequence>MAGDQTASITAVSWSFGAVSLLVVGIRLYTRVIVTRRPGWDDFFIALSLASALVCSALVQVGIHYGLGRHTTDITDPEHRVQAVKYTVIAPNFSMVSTTTGKLSVALFLLRLMGTSATTAQRWSLYILSAVSIAWNALAVIAVAGFCRPAEKIWRPEIPGSCFSTEFQLVAGTSQASFNAFADLALALFPVWIFRKVQLAPVKKLGIIAILGAGIFAAAATLVKCVLLKNLPQHADITWSWAPITTWYTIEMYVIIMCATLPTLPQSYSAIFRTHHTYYNSSNQRSGKSASKHNTPIRLQRMDPDASLFETVAEGRRSEHSGSSQENILDQKTMNIKKTMEVSVVQENRQVEEDEDDRRYFQRQNPFQGTRGTPRSP</sequence>
<evidence type="ECO:0000256" key="4">
    <source>
        <dbReference type="ARBA" id="ARBA00023136"/>
    </source>
</evidence>
<feature type="region of interest" description="Disordered" evidence="6">
    <location>
        <begin position="314"/>
        <end position="333"/>
    </location>
</feature>
<evidence type="ECO:0000256" key="5">
    <source>
        <dbReference type="ARBA" id="ARBA00038359"/>
    </source>
</evidence>
<feature type="transmembrane region" description="Helical" evidence="7">
    <location>
        <begin position="247"/>
        <end position="264"/>
    </location>
</feature>
<comment type="similarity">
    <text evidence="5">Belongs to the SAT4 family.</text>
</comment>
<protein>
    <recommendedName>
        <fullName evidence="8">Rhodopsin domain-containing protein</fullName>
    </recommendedName>
</protein>
<gene>
    <name evidence="9" type="ORF">BJX67DRAFT_332657</name>
</gene>
<feature type="region of interest" description="Disordered" evidence="6">
    <location>
        <begin position="281"/>
        <end position="300"/>
    </location>
</feature>
<evidence type="ECO:0000256" key="7">
    <source>
        <dbReference type="SAM" id="Phobius"/>
    </source>
</evidence>
<accession>A0ABR4LYP9</accession>
<dbReference type="RefSeq" id="XP_070888501.1">
    <property type="nucleotide sequence ID" value="XM_071027527.1"/>
</dbReference>
<dbReference type="GeneID" id="98142599"/>
<evidence type="ECO:0000313" key="9">
    <source>
        <dbReference type="EMBL" id="KAL2869522.1"/>
    </source>
</evidence>
<feature type="region of interest" description="Disordered" evidence="6">
    <location>
        <begin position="347"/>
        <end position="377"/>
    </location>
</feature>
<feature type="transmembrane region" description="Helical" evidence="7">
    <location>
        <begin position="42"/>
        <end position="63"/>
    </location>
</feature>
<keyword evidence="10" id="KW-1185">Reference proteome</keyword>
<feature type="transmembrane region" description="Helical" evidence="7">
    <location>
        <begin position="125"/>
        <end position="146"/>
    </location>
</feature>
<dbReference type="PANTHER" id="PTHR33048">
    <property type="entry name" value="PTH11-LIKE INTEGRAL MEMBRANE PROTEIN (AFU_ORTHOLOGUE AFUA_5G11245)"/>
    <property type="match status" value="1"/>
</dbReference>
<keyword evidence="3 7" id="KW-1133">Transmembrane helix</keyword>
<proteinExistence type="inferred from homology"/>
<dbReference type="InterPro" id="IPR052337">
    <property type="entry name" value="SAT4-like"/>
</dbReference>
<comment type="caution">
    <text evidence="9">The sequence shown here is derived from an EMBL/GenBank/DDBJ whole genome shotgun (WGS) entry which is preliminary data.</text>
</comment>
<evidence type="ECO:0000256" key="2">
    <source>
        <dbReference type="ARBA" id="ARBA00022692"/>
    </source>
</evidence>
<feature type="compositionally biased region" description="Polar residues" evidence="6">
    <location>
        <begin position="321"/>
        <end position="333"/>
    </location>
</feature>
<evidence type="ECO:0000256" key="6">
    <source>
        <dbReference type="SAM" id="MobiDB-lite"/>
    </source>
</evidence>
<organism evidence="9 10">
    <name type="scientific">Aspergillus lucknowensis</name>
    <dbReference type="NCBI Taxonomy" id="176173"/>
    <lineage>
        <taxon>Eukaryota</taxon>
        <taxon>Fungi</taxon>
        <taxon>Dikarya</taxon>
        <taxon>Ascomycota</taxon>
        <taxon>Pezizomycotina</taxon>
        <taxon>Eurotiomycetes</taxon>
        <taxon>Eurotiomycetidae</taxon>
        <taxon>Eurotiales</taxon>
        <taxon>Aspergillaceae</taxon>
        <taxon>Aspergillus</taxon>
        <taxon>Aspergillus subgen. Nidulantes</taxon>
    </lineage>
</organism>
<dbReference type="PANTHER" id="PTHR33048:SF146">
    <property type="entry name" value="INTEGRAL MEMBRANE PROTEIN"/>
    <property type="match status" value="1"/>
</dbReference>
<comment type="subcellular location">
    <subcellularLocation>
        <location evidence="1">Membrane</location>
        <topology evidence="1">Multi-pass membrane protein</topology>
    </subcellularLocation>
</comment>
<dbReference type="Pfam" id="PF20684">
    <property type="entry name" value="Fung_rhodopsin"/>
    <property type="match status" value="1"/>
</dbReference>
<evidence type="ECO:0000256" key="1">
    <source>
        <dbReference type="ARBA" id="ARBA00004141"/>
    </source>
</evidence>
<reference evidence="9 10" key="1">
    <citation type="submission" date="2024-07" db="EMBL/GenBank/DDBJ databases">
        <title>Section-level genome sequencing and comparative genomics of Aspergillus sections Usti and Cavernicolus.</title>
        <authorList>
            <consortium name="Lawrence Berkeley National Laboratory"/>
            <person name="Nybo J.L."/>
            <person name="Vesth T.C."/>
            <person name="Theobald S."/>
            <person name="Frisvad J.C."/>
            <person name="Larsen T.O."/>
            <person name="Kjaerboelling I."/>
            <person name="Rothschild-Mancinelli K."/>
            <person name="Lyhne E.K."/>
            <person name="Kogle M.E."/>
            <person name="Barry K."/>
            <person name="Clum A."/>
            <person name="Na H."/>
            <person name="Ledsgaard L."/>
            <person name="Lin J."/>
            <person name="Lipzen A."/>
            <person name="Kuo A."/>
            <person name="Riley R."/>
            <person name="Mondo S."/>
            <person name="Labutti K."/>
            <person name="Haridas S."/>
            <person name="Pangalinan J."/>
            <person name="Salamov A.A."/>
            <person name="Simmons B.A."/>
            <person name="Magnuson J.K."/>
            <person name="Chen J."/>
            <person name="Drula E."/>
            <person name="Henrissat B."/>
            <person name="Wiebenga A."/>
            <person name="Lubbers R.J."/>
            <person name="Gomes A.C."/>
            <person name="Macurrencykelacurrency M.R."/>
            <person name="Stajich J."/>
            <person name="Grigoriev I.V."/>
            <person name="Mortensen U.H."/>
            <person name="De Vries R.P."/>
            <person name="Baker S.E."/>
            <person name="Andersen M.R."/>
        </authorList>
    </citation>
    <scope>NUCLEOTIDE SEQUENCE [LARGE SCALE GENOMIC DNA]</scope>
    <source>
        <strain evidence="9 10">CBS 449.75</strain>
    </source>
</reference>
<feature type="transmembrane region" description="Helical" evidence="7">
    <location>
        <begin position="93"/>
        <end position="113"/>
    </location>
</feature>
<keyword evidence="2 7" id="KW-0812">Transmembrane</keyword>
<keyword evidence="4 7" id="KW-0472">Membrane</keyword>
<dbReference type="Proteomes" id="UP001610432">
    <property type="component" value="Unassembled WGS sequence"/>
</dbReference>
<feature type="compositionally biased region" description="Polar residues" evidence="6">
    <location>
        <begin position="281"/>
        <end position="294"/>
    </location>
</feature>
<dbReference type="InterPro" id="IPR049326">
    <property type="entry name" value="Rhodopsin_dom_fungi"/>
</dbReference>
<name>A0ABR4LYP9_9EURO</name>
<feature type="transmembrane region" description="Helical" evidence="7">
    <location>
        <begin position="12"/>
        <end position="30"/>
    </location>
</feature>
<evidence type="ECO:0000259" key="8">
    <source>
        <dbReference type="Pfam" id="PF20684"/>
    </source>
</evidence>
<evidence type="ECO:0000313" key="10">
    <source>
        <dbReference type="Proteomes" id="UP001610432"/>
    </source>
</evidence>
<dbReference type="EMBL" id="JBFXLQ010000009">
    <property type="protein sequence ID" value="KAL2869522.1"/>
    <property type="molecule type" value="Genomic_DNA"/>
</dbReference>
<feature type="domain" description="Rhodopsin" evidence="8">
    <location>
        <begin position="26"/>
        <end position="266"/>
    </location>
</feature>
<feature type="compositionally biased region" description="Polar residues" evidence="6">
    <location>
        <begin position="362"/>
        <end position="377"/>
    </location>
</feature>
<feature type="transmembrane region" description="Helical" evidence="7">
    <location>
        <begin position="206"/>
        <end position="227"/>
    </location>
</feature>
<evidence type="ECO:0000256" key="3">
    <source>
        <dbReference type="ARBA" id="ARBA00022989"/>
    </source>
</evidence>